<accession>A0A5D3BKB1</accession>
<dbReference type="Proteomes" id="UP000321947">
    <property type="component" value="Unassembled WGS sequence"/>
</dbReference>
<feature type="compositionally biased region" description="Polar residues" evidence="1">
    <location>
        <begin position="105"/>
        <end position="120"/>
    </location>
</feature>
<proteinExistence type="predicted"/>
<dbReference type="Proteomes" id="UP000321393">
    <property type="component" value="Unassembled WGS sequence"/>
</dbReference>
<feature type="compositionally biased region" description="Basic residues" evidence="1">
    <location>
        <begin position="69"/>
        <end position="84"/>
    </location>
</feature>
<dbReference type="EMBL" id="SSTE01014509">
    <property type="protein sequence ID" value="KAA0045458.1"/>
    <property type="molecule type" value="Genomic_DNA"/>
</dbReference>
<feature type="region of interest" description="Disordered" evidence="1">
    <location>
        <begin position="67"/>
        <end position="120"/>
    </location>
</feature>
<protein>
    <recommendedName>
        <fullName evidence="6">Gag protease polyprotein</fullName>
    </recommendedName>
</protein>
<sequence>MIRVIRRDHSQLDRLSVSFGYTTDQFVLGVPLGSSKTSYVPPGSHVARVHERASSWAEAEVRAKESWRMTRRKMSPGKGARRGGGRGGRGAGCTQLKEQPAVQAANPTTPITQADLTAME</sequence>
<evidence type="ECO:0008006" key="6">
    <source>
        <dbReference type="Google" id="ProtNLM"/>
    </source>
</evidence>
<comment type="caution">
    <text evidence="3">The sequence shown here is derived from an EMBL/GenBank/DDBJ whole genome shotgun (WGS) entry which is preliminary data.</text>
</comment>
<evidence type="ECO:0000313" key="4">
    <source>
        <dbReference type="Proteomes" id="UP000321393"/>
    </source>
</evidence>
<organism evidence="3 5">
    <name type="scientific">Cucumis melo var. makuwa</name>
    <name type="common">Oriental melon</name>
    <dbReference type="NCBI Taxonomy" id="1194695"/>
    <lineage>
        <taxon>Eukaryota</taxon>
        <taxon>Viridiplantae</taxon>
        <taxon>Streptophyta</taxon>
        <taxon>Embryophyta</taxon>
        <taxon>Tracheophyta</taxon>
        <taxon>Spermatophyta</taxon>
        <taxon>Magnoliopsida</taxon>
        <taxon>eudicotyledons</taxon>
        <taxon>Gunneridae</taxon>
        <taxon>Pentapetalae</taxon>
        <taxon>rosids</taxon>
        <taxon>fabids</taxon>
        <taxon>Cucurbitales</taxon>
        <taxon>Cucurbitaceae</taxon>
        <taxon>Benincaseae</taxon>
        <taxon>Cucumis</taxon>
    </lineage>
</organism>
<evidence type="ECO:0000256" key="1">
    <source>
        <dbReference type="SAM" id="MobiDB-lite"/>
    </source>
</evidence>
<evidence type="ECO:0000313" key="3">
    <source>
        <dbReference type="EMBL" id="TYK00251.1"/>
    </source>
</evidence>
<dbReference type="AlphaFoldDB" id="A0A5D3BKB1"/>
<evidence type="ECO:0000313" key="2">
    <source>
        <dbReference type="EMBL" id="KAA0045458.1"/>
    </source>
</evidence>
<reference evidence="4 5" key="1">
    <citation type="submission" date="2019-08" db="EMBL/GenBank/DDBJ databases">
        <title>Draft genome sequences of two oriental melons (Cucumis melo L. var makuwa).</title>
        <authorList>
            <person name="Kwon S.-Y."/>
        </authorList>
    </citation>
    <scope>NUCLEOTIDE SEQUENCE [LARGE SCALE GENOMIC DNA]</scope>
    <source>
        <strain evidence="5">cv. Chang Bougi</strain>
        <strain evidence="4">cv. SW 3</strain>
        <tissue evidence="3">Leaf</tissue>
    </source>
</reference>
<evidence type="ECO:0000313" key="5">
    <source>
        <dbReference type="Proteomes" id="UP000321947"/>
    </source>
</evidence>
<gene>
    <name evidence="3" type="ORF">E5676_scaffold2460G00130</name>
    <name evidence="2" type="ORF">E6C27_scaffold1770G00180</name>
</gene>
<dbReference type="EMBL" id="SSTD01017070">
    <property type="protein sequence ID" value="TYK00251.1"/>
    <property type="molecule type" value="Genomic_DNA"/>
</dbReference>
<name>A0A5D3BKB1_CUCMM</name>